<dbReference type="KEGG" id="rub:GBA63_12895"/>
<dbReference type="AlphaFoldDB" id="A0A6G8QAI1"/>
<evidence type="ECO:0000313" key="1">
    <source>
        <dbReference type="EMBL" id="QIN83432.1"/>
    </source>
</evidence>
<dbReference type="RefSeq" id="WP_207956769.1">
    <property type="nucleotide sequence ID" value="NZ_CP045119.1"/>
</dbReference>
<evidence type="ECO:0000313" key="2">
    <source>
        <dbReference type="Proteomes" id="UP000501452"/>
    </source>
</evidence>
<organism evidence="1 2">
    <name type="scientific">Rubrobacter tropicus</name>
    <dbReference type="NCBI Taxonomy" id="2653851"/>
    <lineage>
        <taxon>Bacteria</taxon>
        <taxon>Bacillati</taxon>
        <taxon>Actinomycetota</taxon>
        <taxon>Rubrobacteria</taxon>
        <taxon>Rubrobacterales</taxon>
        <taxon>Rubrobacteraceae</taxon>
        <taxon>Rubrobacter</taxon>
    </lineage>
</organism>
<keyword evidence="2" id="KW-1185">Reference proteome</keyword>
<sequence length="106" mass="11258">MILKDFSRVLLEELDADCPLPGDPSRPVAGLAVDEPLKGWIGRDEAVFTAREALDEDFLENVASFGSPVVVWRSDAAVASAATEKMSALGLALLVLPPTCRCGGCR</sequence>
<dbReference type="Proteomes" id="UP000501452">
    <property type="component" value="Chromosome"/>
</dbReference>
<accession>A0A6G8QAI1</accession>
<protein>
    <submittedName>
        <fullName evidence="1">Uncharacterized protein</fullName>
    </submittedName>
</protein>
<gene>
    <name evidence="1" type="ORF">GBA63_12895</name>
</gene>
<reference evidence="1 2" key="1">
    <citation type="submission" date="2019-10" db="EMBL/GenBank/DDBJ databases">
        <title>Rubrobacter sp nov SCSIO 52090 isolated from a deep-sea sediment in the South China Sea.</title>
        <authorList>
            <person name="Chen R.W."/>
        </authorList>
    </citation>
    <scope>NUCLEOTIDE SEQUENCE [LARGE SCALE GENOMIC DNA]</scope>
    <source>
        <strain evidence="1 2">SCSIO 52909</strain>
    </source>
</reference>
<proteinExistence type="predicted"/>
<dbReference type="EMBL" id="CP045119">
    <property type="protein sequence ID" value="QIN83432.1"/>
    <property type="molecule type" value="Genomic_DNA"/>
</dbReference>
<name>A0A6G8QAI1_9ACTN</name>